<reference evidence="2" key="1">
    <citation type="submission" date="2021-01" db="EMBL/GenBank/DDBJ databases">
        <title>Phytophthora aleatoria, a newly-described species from Pinus radiata is distinct from Phytophthora cactorum isolates based on comparative genomics.</title>
        <authorList>
            <person name="Mcdougal R."/>
            <person name="Panda P."/>
            <person name="Williams N."/>
            <person name="Studholme D.J."/>
        </authorList>
    </citation>
    <scope>NUCLEOTIDE SEQUENCE</scope>
    <source>
        <strain evidence="2">NZFS 3830</strain>
    </source>
</reference>
<feature type="region of interest" description="Disordered" evidence="1">
    <location>
        <begin position="1"/>
        <end position="38"/>
    </location>
</feature>
<gene>
    <name evidence="2" type="ORF">JG687_00013392</name>
</gene>
<evidence type="ECO:0000313" key="3">
    <source>
        <dbReference type="Proteomes" id="UP000688947"/>
    </source>
</evidence>
<evidence type="ECO:0000313" key="2">
    <source>
        <dbReference type="EMBL" id="KAG6951768.1"/>
    </source>
</evidence>
<dbReference type="Proteomes" id="UP000688947">
    <property type="component" value="Unassembled WGS sequence"/>
</dbReference>
<protein>
    <submittedName>
        <fullName evidence="2">Uncharacterized protein</fullName>
    </submittedName>
</protein>
<name>A0A8T1TZF4_9STRA</name>
<accession>A0A8T1TZF4</accession>
<evidence type="ECO:0000256" key="1">
    <source>
        <dbReference type="SAM" id="MobiDB-lite"/>
    </source>
</evidence>
<sequence>MRSQRQPPDNPLAKTLLRPPPSAESDDESPPKTATADDDIQAVLLQNRPLADTN</sequence>
<dbReference type="EMBL" id="JAENGZ010000979">
    <property type="protein sequence ID" value="KAG6951768.1"/>
    <property type="molecule type" value="Genomic_DNA"/>
</dbReference>
<comment type="caution">
    <text evidence="2">The sequence shown here is derived from an EMBL/GenBank/DDBJ whole genome shotgun (WGS) entry which is preliminary data.</text>
</comment>
<organism evidence="2 3">
    <name type="scientific">Phytophthora cactorum</name>
    <dbReference type="NCBI Taxonomy" id="29920"/>
    <lineage>
        <taxon>Eukaryota</taxon>
        <taxon>Sar</taxon>
        <taxon>Stramenopiles</taxon>
        <taxon>Oomycota</taxon>
        <taxon>Peronosporomycetes</taxon>
        <taxon>Peronosporales</taxon>
        <taxon>Peronosporaceae</taxon>
        <taxon>Phytophthora</taxon>
    </lineage>
</organism>
<proteinExistence type="predicted"/>
<dbReference type="AlphaFoldDB" id="A0A8T1TZF4"/>